<evidence type="ECO:0000313" key="2">
    <source>
        <dbReference type="EMBL" id="SDC24748.1"/>
    </source>
</evidence>
<dbReference type="Proteomes" id="UP000199501">
    <property type="component" value="Unassembled WGS sequence"/>
</dbReference>
<feature type="compositionally biased region" description="Pro residues" evidence="1">
    <location>
        <begin position="143"/>
        <end position="160"/>
    </location>
</feature>
<keyword evidence="3" id="KW-1185">Reference proteome</keyword>
<dbReference type="SUPFAM" id="SSF55961">
    <property type="entry name" value="Bet v1-like"/>
    <property type="match status" value="1"/>
</dbReference>
<feature type="region of interest" description="Disordered" evidence="1">
    <location>
        <begin position="185"/>
        <end position="289"/>
    </location>
</feature>
<proteinExistence type="predicted"/>
<feature type="compositionally biased region" description="Low complexity" evidence="1">
    <location>
        <begin position="227"/>
        <end position="252"/>
    </location>
</feature>
<evidence type="ECO:0000256" key="1">
    <source>
        <dbReference type="SAM" id="MobiDB-lite"/>
    </source>
</evidence>
<protein>
    <recommendedName>
        <fullName evidence="4">Polyketide cyclase / dehydrase and lipid transport</fullName>
    </recommendedName>
</protein>
<reference evidence="3" key="1">
    <citation type="submission" date="2016-10" db="EMBL/GenBank/DDBJ databases">
        <authorList>
            <person name="Varghese N."/>
            <person name="Submissions S."/>
        </authorList>
    </citation>
    <scope>NUCLEOTIDE SEQUENCE [LARGE SCALE GENOMIC DNA]</scope>
    <source>
        <strain evidence="3">IBRC-M 10403</strain>
    </source>
</reference>
<sequence>MVTLRCDTRHPGYSGGMAQYRHSVIATQTADHVFSYLADTRNLPDYFPRMTNAEPLGDNEPGDTDTLNTAVAARAWLLVDPDTRSLRWGSDGPEAYHGVLHVHDTGDEQCEIDVELVTAEDEREDVQQGLEHVLTTLAESAAQPPPPAPPLLTQPPPIPPENSALPTSTGPDTAEIQVAACPWETTAAHPTPPPLPSDPSEIASRAGSPEVVSQGGPPEIESAGTPSGAVWEAGSSEAASAGGPRAGASSAGTVVSGEAAETVSPSGGRKKTSSTSPPPAGPSEAAAPA</sequence>
<dbReference type="STRING" id="1271860.SAMN05216174_101661"/>
<dbReference type="InterPro" id="IPR023393">
    <property type="entry name" value="START-like_dom_sf"/>
</dbReference>
<dbReference type="Gene3D" id="3.30.530.20">
    <property type="match status" value="1"/>
</dbReference>
<feature type="region of interest" description="Disordered" evidence="1">
    <location>
        <begin position="140"/>
        <end position="171"/>
    </location>
</feature>
<evidence type="ECO:0000313" key="3">
    <source>
        <dbReference type="Proteomes" id="UP000199501"/>
    </source>
</evidence>
<accession>A0A1G6K1H2</accession>
<dbReference type="EMBL" id="FMZZ01000001">
    <property type="protein sequence ID" value="SDC24748.1"/>
    <property type="molecule type" value="Genomic_DNA"/>
</dbReference>
<evidence type="ECO:0008006" key="4">
    <source>
        <dbReference type="Google" id="ProtNLM"/>
    </source>
</evidence>
<gene>
    <name evidence="2" type="ORF">SAMN05216174_101661</name>
</gene>
<name>A0A1G6K1H2_9PSEU</name>
<organism evidence="2 3">
    <name type="scientific">Actinokineospora iranica</name>
    <dbReference type="NCBI Taxonomy" id="1271860"/>
    <lineage>
        <taxon>Bacteria</taxon>
        <taxon>Bacillati</taxon>
        <taxon>Actinomycetota</taxon>
        <taxon>Actinomycetes</taxon>
        <taxon>Pseudonocardiales</taxon>
        <taxon>Pseudonocardiaceae</taxon>
        <taxon>Actinokineospora</taxon>
    </lineage>
</organism>
<dbReference type="AlphaFoldDB" id="A0A1G6K1H2"/>